<accession>A0ABU5E8H5</accession>
<evidence type="ECO:0000259" key="7">
    <source>
        <dbReference type="PROSITE" id="PS50111"/>
    </source>
</evidence>
<comment type="subcellular location">
    <subcellularLocation>
        <location evidence="1">Cell inner membrane</location>
        <topology evidence="1">Multi-pass membrane protein</topology>
    </subcellularLocation>
</comment>
<dbReference type="SMART" id="SM00304">
    <property type="entry name" value="HAMP"/>
    <property type="match status" value="1"/>
</dbReference>
<feature type="domain" description="HAMP" evidence="9">
    <location>
        <begin position="333"/>
        <end position="386"/>
    </location>
</feature>
<keyword evidence="3 5" id="KW-0807">Transducer</keyword>
<evidence type="ECO:0000256" key="4">
    <source>
        <dbReference type="ARBA" id="ARBA00029447"/>
    </source>
</evidence>
<comment type="similarity">
    <text evidence="4">Belongs to the methyl-accepting chemotaxis (MCP) protein family.</text>
</comment>
<dbReference type="SMART" id="SM01358">
    <property type="entry name" value="HBM"/>
    <property type="match status" value="1"/>
</dbReference>
<dbReference type="PANTHER" id="PTHR32089">
    <property type="entry name" value="METHYL-ACCEPTING CHEMOTAXIS PROTEIN MCPB"/>
    <property type="match status" value="1"/>
</dbReference>
<dbReference type="Gene3D" id="6.10.340.10">
    <property type="match status" value="1"/>
</dbReference>
<dbReference type="CDD" id="cd06225">
    <property type="entry name" value="HAMP"/>
    <property type="match status" value="1"/>
</dbReference>
<keyword evidence="6" id="KW-0812">Transmembrane</keyword>
<dbReference type="PROSITE" id="PS50111">
    <property type="entry name" value="CHEMOTAXIS_TRANSDUC_2"/>
    <property type="match status" value="1"/>
</dbReference>
<dbReference type="PROSITE" id="PS51753">
    <property type="entry name" value="HBM"/>
    <property type="match status" value="1"/>
</dbReference>
<evidence type="ECO:0000313" key="11">
    <source>
        <dbReference type="EMBL" id="MDY0882587.1"/>
    </source>
</evidence>
<evidence type="ECO:0000256" key="5">
    <source>
        <dbReference type="PROSITE-ProRule" id="PRU00284"/>
    </source>
</evidence>
<dbReference type="InterPro" id="IPR032255">
    <property type="entry name" value="HBM"/>
</dbReference>
<evidence type="ECO:0000256" key="1">
    <source>
        <dbReference type="ARBA" id="ARBA00004429"/>
    </source>
</evidence>
<keyword evidence="6" id="KW-0472">Membrane</keyword>
<dbReference type="PANTHER" id="PTHR32089:SF112">
    <property type="entry name" value="LYSOZYME-LIKE PROTEIN-RELATED"/>
    <property type="match status" value="1"/>
</dbReference>
<dbReference type="RefSeq" id="WP_320507660.1">
    <property type="nucleotide sequence ID" value="NZ_JAXCLW010000002.1"/>
</dbReference>
<evidence type="ECO:0000259" key="8">
    <source>
        <dbReference type="PROSITE" id="PS50192"/>
    </source>
</evidence>
<feature type="domain" description="HBM" evidence="10">
    <location>
        <begin position="59"/>
        <end position="299"/>
    </location>
</feature>
<evidence type="ECO:0000256" key="3">
    <source>
        <dbReference type="ARBA" id="ARBA00023224"/>
    </source>
</evidence>
<evidence type="ECO:0000259" key="9">
    <source>
        <dbReference type="PROSITE" id="PS50885"/>
    </source>
</evidence>
<comment type="caution">
    <text evidence="11">The sequence shown here is derived from an EMBL/GenBank/DDBJ whole genome shotgun (WGS) entry which is preliminary data.</text>
</comment>
<dbReference type="EMBL" id="JAXCLW010000002">
    <property type="protein sequence ID" value="MDY0882587.1"/>
    <property type="molecule type" value="Genomic_DNA"/>
</dbReference>
<dbReference type="Pfam" id="PF00672">
    <property type="entry name" value="HAMP"/>
    <property type="match status" value="1"/>
</dbReference>
<evidence type="ECO:0000313" key="12">
    <source>
        <dbReference type="Proteomes" id="UP001279642"/>
    </source>
</evidence>
<keyword evidence="2" id="KW-1003">Cell membrane</keyword>
<evidence type="ECO:0000256" key="2">
    <source>
        <dbReference type="ARBA" id="ARBA00022519"/>
    </source>
</evidence>
<dbReference type="InterPro" id="IPR000727">
    <property type="entry name" value="T_SNARE_dom"/>
</dbReference>
<feature type="domain" description="Methyl-accepting transducer" evidence="7">
    <location>
        <begin position="427"/>
        <end position="663"/>
    </location>
</feature>
<reference evidence="11 12" key="1">
    <citation type="journal article" date="2016" name="Antonie Van Leeuwenhoek">
        <title>Dongia soli sp. nov., isolated from soil from Dokdo, Korea.</title>
        <authorList>
            <person name="Kim D.U."/>
            <person name="Lee H."/>
            <person name="Kim H."/>
            <person name="Kim S.G."/>
            <person name="Ka J.O."/>
        </authorList>
    </citation>
    <scope>NUCLEOTIDE SEQUENCE [LARGE SCALE GENOMIC DNA]</scope>
    <source>
        <strain evidence="11 12">D78</strain>
    </source>
</reference>
<proteinExistence type="inferred from homology"/>
<dbReference type="InterPro" id="IPR004089">
    <property type="entry name" value="MCPsignal_dom"/>
</dbReference>
<dbReference type="SMART" id="SM00283">
    <property type="entry name" value="MA"/>
    <property type="match status" value="1"/>
</dbReference>
<evidence type="ECO:0000256" key="6">
    <source>
        <dbReference type="SAM" id="Phobius"/>
    </source>
</evidence>
<feature type="domain" description="T-SNARE coiled-coil homology" evidence="8">
    <location>
        <begin position="579"/>
        <end position="641"/>
    </location>
</feature>
<dbReference type="InterPro" id="IPR003660">
    <property type="entry name" value="HAMP_dom"/>
</dbReference>
<organism evidence="11 12">
    <name type="scientific">Dongia soli</name>
    <dbReference type="NCBI Taxonomy" id="600628"/>
    <lineage>
        <taxon>Bacteria</taxon>
        <taxon>Pseudomonadati</taxon>
        <taxon>Pseudomonadota</taxon>
        <taxon>Alphaproteobacteria</taxon>
        <taxon>Rhodospirillales</taxon>
        <taxon>Dongiaceae</taxon>
        <taxon>Dongia</taxon>
    </lineage>
</organism>
<keyword evidence="12" id="KW-1185">Reference proteome</keyword>
<dbReference type="PROSITE" id="PS50885">
    <property type="entry name" value="HAMP"/>
    <property type="match status" value="1"/>
</dbReference>
<dbReference type="Proteomes" id="UP001279642">
    <property type="component" value="Unassembled WGS sequence"/>
</dbReference>
<sequence length="683" mass="71879">MKRVKFSGPKLSALKFSNQKIGLRMAFSVGFVMALLIIVSLVGWIGLKSTGGHFARFGKLSGNTVLMTNLDADMMAMAWHAGEYVLNFNDKTLAKAMEAIDRADKTRKDATDTLAGSDQAKTMAEINKAMVTYQEGFDKISDIVQKIIKLAHGTMDPAGDAADKALAQIFSESVAANDFQAALWAANARADFSRAQKFASDYINQSTIGAVAEVSKSLQNLDSDIEKLQAVLTKPEHIALVNQAEAKASEFGRAFTTASTVRGISNRLIHTQLSPALERIGELSKDVKTALQQRQAELQAEVAATNSKVQQTVAITSAVAFVIGGLLALLVGRSITRPIVSMTRAMETLAQGDKTVTIPAMQRGDEVGAMARTLQIFKENMLRADQLAVEQDEIRERAATEQRMAMDKMANEFETSVKGVVETVSSASIELQSSAQAMSATAEQTSMQSNTVAAASERATSNVQTVAAAAEQLSASISEIGRQVSQATAIAGKAVQEAAHTNESVRGLADAAQAIGDVVKLISDIAGQTNLLALNATIEAARAGDAGRGFAVVASEVKNLASQTATATEEIAAKINEIQTATSQSVTAIQGIGSVIGEISHISTTIAAAIDQQTAATQEIARNVQEASEGTSEVLSNIAGVTQAAGETGRAAEQVLAAAGGLGRQSDILRSQVEQFISTIRAA</sequence>
<feature type="transmembrane region" description="Helical" evidence="6">
    <location>
        <begin position="21"/>
        <end position="47"/>
    </location>
</feature>
<keyword evidence="2" id="KW-0997">Cell inner membrane</keyword>
<protein>
    <submittedName>
        <fullName evidence="11">Methyl-accepting chemotaxis protein</fullName>
    </submittedName>
</protein>
<dbReference type="PROSITE" id="PS50192">
    <property type="entry name" value="T_SNARE"/>
    <property type="match status" value="1"/>
</dbReference>
<dbReference type="SUPFAM" id="SSF58104">
    <property type="entry name" value="Methyl-accepting chemotaxis protein (MCP) signaling domain"/>
    <property type="match status" value="1"/>
</dbReference>
<keyword evidence="6" id="KW-1133">Transmembrane helix</keyword>
<name>A0ABU5E8H5_9PROT</name>
<gene>
    <name evidence="11" type="ORF">SMD27_07010</name>
</gene>
<dbReference type="Pfam" id="PF00015">
    <property type="entry name" value="MCPsignal"/>
    <property type="match status" value="1"/>
</dbReference>
<dbReference type="Gene3D" id="1.10.287.950">
    <property type="entry name" value="Methyl-accepting chemotaxis protein"/>
    <property type="match status" value="1"/>
</dbReference>
<evidence type="ECO:0000259" key="10">
    <source>
        <dbReference type="PROSITE" id="PS51753"/>
    </source>
</evidence>